<evidence type="ECO:0000256" key="11">
    <source>
        <dbReference type="RuleBase" id="RU364040"/>
    </source>
</evidence>
<comment type="cofactor">
    <cofactor evidence="9 11">
        <name>Zn(2+)</name>
        <dbReference type="ChEBI" id="CHEBI:29105"/>
    </cofactor>
    <text evidence="9 11">Binds 1 zinc ion per subunit.</text>
</comment>
<dbReference type="GO" id="GO:0016020">
    <property type="term" value="C:membrane"/>
    <property type="evidence" value="ECO:0007669"/>
    <property type="project" value="TreeGrafter"/>
</dbReference>
<dbReference type="Gene3D" id="1.10.390.10">
    <property type="entry name" value="Neutral Protease Domain 2"/>
    <property type="match status" value="1"/>
</dbReference>
<evidence type="ECO:0000313" key="15">
    <source>
        <dbReference type="EMBL" id="OSX64751.1"/>
    </source>
</evidence>
<gene>
    <name evidence="15" type="ORF">POSPLADRAFT_1044208</name>
</gene>
<dbReference type="InterPro" id="IPR027268">
    <property type="entry name" value="Peptidase_M4/M1_CTD_sf"/>
</dbReference>
<keyword evidence="4 9" id="KW-0479">Metal-binding</keyword>
<evidence type="ECO:0000256" key="6">
    <source>
        <dbReference type="ARBA" id="ARBA00022833"/>
    </source>
</evidence>
<feature type="domain" description="ERAP1-like C-terminal" evidence="13">
    <location>
        <begin position="554"/>
        <end position="868"/>
    </location>
</feature>
<dbReference type="GO" id="GO:0005737">
    <property type="term" value="C:cytoplasm"/>
    <property type="evidence" value="ECO:0007669"/>
    <property type="project" value="TreeGrafter"/>
</dbReference>
<dbReference type="InterPro" id="IPR034016">
    <property type="entry name" value="M1_APN-typ"/>
</dbReference>
<dbReference type="Pfam" id="PF11838">
    <property type="entry name" value="ERAP1_C"/>
    <property type="match status" value="1"/>
</dbReference>
<evidence type="ECO:0000259" key="14">
    <source>
        <dbReference type="Pfam" id="PF17900"/>
    </source>
</evidence>
<feature type="site" description="Transition state stabilizer" evidence="10">
    <location>
        <position position="417"/>
    </location>
</feature>
<dbReference type="GeneID" id="36323440"/>
<dbReference type="Gene3D" id="2.60.40.1730">
    <property type="entry name" value="tricorn interacting facor f3 domain"/>
    <property type="match status" value="1"/>
</dbReference>
<evidence type="ECO:0000256" key="5">
    <source>
        <dbReference type="ARBA" id="ARBA00022801"/>
    </source>
</evidence>
<evidence type="ECO:0000256" key="1">
    <source>
        <dbReference type="ARBA" id="ARBA00010136"/>
    </source>
</evidence>
<dbReference type="Pfam" id="PF01433">
    <property type="entry name" value="Peptidase_M1"/>
    <property type="match status" value="1"/>
</dbReference>
<dbReference type="InterPro" id="IPR014782">
    <property type="entry name" value="Peptidase_M1_dom"/>
</dbReference>
<proteinExistence type="inferred from homology"/>
<reference evidence="15 16" key="1">
    <citation type="submission" date="2017-04" db="EMBL/GenBank/DDBJ databases">
        <title>Genome Sequence of the Model Brown-Rot Fungus Postia placenta SB12.</title>
        <authorList>
            <consortium name="DOE Joint Genome Institute"/>
            <person name="Gaskell J."/>
            <person name="Kersten P."/>
            <person name="Larrondo L.F."/>
            <person name="Canessa P."/>
            <person name="Martinez D."/>
            <person name="Hibbett D."/>
            <person name="Schmoll M."/>
            <person name="Kubicek C.P."/>
            <person name="Martinez A.T."/>
            <person name="Yadav J."/>
            <person name="Master E."/>
            <person name="Magnuson J.K."/>
            <person name="James T."/>
            <person name="Yaver D."/>
            <person name="Berka R."/>
            <person name="Labutti K."/>
            <person name="Lipzen A."/>
            <person name="Aerts A."/>
            <person name="Barry K."/>
            <person name="Henrissat B."/>
            <person name="Blanchette R."/>
            <person name="Grigoriev I."/>
            <person name="Cullen D."/>
        </authorList>
    </citation>
    <scope>NUCLEOTIDE SEQUENCE [LARGE SCALE GENOMIC DNA]</scope>
    <source>
        <strain evidence="15 16">MAD-698-R-SB12</strain>
    </source>
</reference>
<dbReference type="Gene3D" id="1.25.50.20">
    <property type="match status" value="1"/>
</dbReference>
<feature type="binding site" evidence="9">
    <location>
        <position position="342"/>
    </location>
    <ligand>
        <name>Zn(2+)</name>
        <dbReference type="ChEBI" id="CHEBI:29105"/>
        <note>catalytic</note>
    </ligand>
</feature>
<evidence type="ECO:0000259" key="13">
    <source>
        <dbReference type="Pfam" id="PF11838"/>
    </source>
</evidence>
<dbReference type="CDD" id="cd09601">
    <property type="entry name" value="M1_APN-Q_like"/>
    <property type="match status" value="1"/>
</dbReference>
<dbReference type="FunFam" id="1.10.390.10:FF:000006">
    <property type="entry name" value="Puromycin-sensitive aminopeptidase"/>
    <property type="match status" value="1"/>
</dbReference>
<dbReference type="InterPro" id="IPR045357">
    <property type="entry name" value="Aminopeptidase_N-like_N"/>
</dbReference>
<dbReference type="SUPFAM" id="SSF55486">
    <property type="entry name" value="Metalloproteases ('zincins'), catalytic domain"/>
    <property type="match status" value="1"/>
</dbReference>
<organism evidence="15 16">
    <name type="scientific">Postia placenta MAD-698-R-SB12</name>
    <dbReference type="NCBI Taxonomy" id="670580"/>
    <lineage>
        <taxon>Eukaryota</taxon>
        <taxon>Fungi</taxon>
        <taxon>Dikarya</taxon>
        <taxon>Basidiomycota</taxon>
        <taxon>Agaricomycotina</taxon>
        <taxon>Agaricomycetes</taxon>
        <taxon>Polyporales</taxon>
        <taxon>Adustoporiaceae</taxon>
        <taxon>Rhodonia</taxon>
    </lineage>
</organism>
<name>A0A1X6N810_9APHY</name>
<dbReference type="GO" id="GO:0006508">
    <property type="term" value="P:proteolysis"/>
    <property type="evidence" value="ECO:0007669"/>
    <property type="project" value="UniProtKB-KW"/>
</dbReference>
<feature type="active site" description="Proton acceptor" evidence="8">
    <location>
        <position position="343"/>
    </location>
</feature>
<feature type="binding site" evidence="9">
    <location>
        <position position="346"/>
    </location>
    <ligand>
        <name>Zn(2+)</name>
        <dbReference type="ChEBI" id="CHEBI:29105"/>
        <note>catalytic</note>
    </ligand>
</feature>
<dbReference type="RefSeq" id="XP_024341545.1">
    <property type="nucleotide sequence ID" value="XM_024478490.1"/>
</dbReference>
<dbReference type="InterPro" id="IPR042097">
    <property type="entry name" value="Aminopeptidase_N-like_N_sf"/>
</dbReference>
<dbReference type="STRING" id="670580.A0A1X6N810"/>
<dbReference type="Proteomes" id="UP000194127">
    <property type="component" value="Unassembled WGS sequence"/>
</dbReference>
<dbReference type="Gene3D" id="2.60.40.1910">
    <property type="match status" value="1"/>
</dbReference>
<evidence type="ECO:0000256" key="2">
    <source>
        <dbReference type="ARBA" id="ARBA00022438"/>
    </source>
</evidence>
<keyword evidence="7 11" id="KW-0482">Metalloprotease</keyword>
<dbReference type="GO" id="GO:0008270">
    <property type="term" value="F:zinc ion binding"/>
    <property type="evidence" value="ECO:0007669"/>
    <property type="project" value="UniProtKB-UniRule"/>
</dbReference>
<dbReference type="OrthoDB" id="10031169at2759"/>
<evidence type="ECO:0000256" key="3">
    <source>
        <dbReference type="ARBA" id="ARBA00022670"/>
    </source>
</evidence>
<accession>A0A1X6N810</accession>
<evidence type="ECO:0000256" key="4">
    <source>
        <dbReference type="ARBA" id="ARBA00022723"/>
    </source>
</evidence>
<evidence type="ECO:0000259" key="12">
    <source>
        <dbReference type="Pfam" id="PF01433"/>
    </source>
</evidence>
<dbReference type="Pfam" id="PF17900">
    <property type="entry name" value="Peptidase_M1_N"/>
    <property type="match status" value="1"/>
</dbReference>
<dbReference type="GO" id="GO:0043171">
    <property type="term" value="P:peptide catabolic process"/>
    <property type="evidence" value="ECO:0007669"/>
    <property type="project" value="TreeGrafter"/>
</dbReference>
<feature type="domain" description="Peptidase M1 membrane alanine aminopeptidase" evidence="12">
    <location>
        <begin position="270"/>
        <end position="476"/>
    </location>
</feature>
<evidence type="ECO:0000256" key="8">
    <source>
        <dbReference type="PIRSR" id="PIRSR634016-1"/>
    </source>
</evidence>
<keyword evidence="5 11" id="KW-0378">Hydrolase</keyword>
<evidence type="ECO:0000256" key="7">
    <source>
        <dbReference type="ARBA" id="ARBA00023049"/>
    </source>
</evidence>
<feature type="domain" description="Aminopeptidase N-like N-terminal" evidence="14">
    <location>
        <begin position="16"/>
        <end position="187"/>
    </location>
</feature>
<feature type="binding site" evidence="9">
    <location>
        <position position="365"/>
    </location>
    <ligand>
        <name>Zn(2+)</name>
        <dbReference type="ChEBI" id="CHEBI:29105"/>
        <note>catalytic</note>
    </ligand>
</feature>
<dbReference type="AlphaFoldDB" id="A0A1X6N810"/>
<dbReference type="GO" id="GO:0005615">
    <property type="term" value="C:extracellular space"/>
    <property type="evidence" value="ECO:0007669"/>
    <property type="project" value="TreeGrafter"/>
</dbReference>
<dbReference type="EMBL" id="KZ110593">
    <property type="protein sequence ID" value="OSX64751.1"/>
    <property type="molecule type" value="Genomic_DNA"/>
</dbReference>
<sequence>MSSDAQVDYRLPTDVKPTHYDLVVRTDLKQSKFDGVVKIHLDVLKKTSRIVFNVNELKLDKVHLYSDAFLSSPLTPSSTEFDKTMERSTLHFDVPLVAGSKAQLQIAFEGELTDAMMAYYKSAGGEDKSDAYALTQFEPTAARRAFPCWDEPLLKATFAITLISRADTVNLSNMSVASESAYEPGSTDKTDGVVSWLAERLSKLAVDGTSGSDKWKTTRFETSPPMSTYLVAWANGKFAHLESSYVSPLSGKTRPLRIYATHDIIHQAQFALDIKRKVLPLYEKVFDIEYPLPKLDTLVAHDYDAGAMENWGLITGRTAAFLLDPKSTNLAAKKTVASSQSHEVAHMWFGDITTMAWWDNLYLNEGEIFPEWKLDSAFISGFLSYAMDLDAKLSSHPIEVECPDAEMVNQIFDALSYNKAASVLRMLSNYVGEERFLKGVSTYLKKHLFANSVTKDLWEGIGAATGINIPKMMDNWVKAVGYPVVKVTETKDGIHIRQDRFLETGPAKPEDNETLWTIPLALLTTKANGETVLQSEIVLDEREKTIPLDVTRPFKLNAGTVSFYRVLYTPERLLKIAKEAAKTPSPFSVEDRMGLVYDAMALSKAGYSEVSSALALVDILRDEQEHLVWNSIRSNLGLLRSVWYEYPDITASLSQFIRELFGPIVRRLGYEYTDDEPSATRELRTLAISAAATAGEPSVVKELTGRFAHYMKTGDDSKIPADLQSAIYITSVREGGRAEWEAVKEIAKKPKNPSAGTDAIIGLGFSLDLAQETFDFMLTEARAQNMFYFFIGLSQNSKTRRFLVKAFKDNFAALEKRLEGNFSMQILVKYTFEVLTTDKDYDDVVAFFKEKDTSRYDMALKQSLDSIASRSAWIKRSTTDVQQWFETRKGSGKI</sequence>
<keyword evidence="6 9" id="KW-0862">Zinc</keyword>
<dbReference type="PANTHER" id="PTHR11533">
    <property type="entry name" value="PROTEASE M1 ZINC METALLOPROTEASE"/>
    <property type="match status" value="1"/>
</dbReference>
<evidence type="ECO:0000256" key="9">
    <source>
        <dbReference type="PIRSR" id="PIRSR634016-3"/>
    </source>
</evidence>
<keyword evidence="16" id="KW-1185">Reference proteome</keyword>
<evidence type="ECO:0000313" key="16">
    <source>
        <dbReference type="Proteomes" id="UP000194127"/>
    </source>
</evidence>
<evidence type="ECO:0000256" key="10">
    <source>
        <dbReference type="PIRSR" id="PIRSR634016-4"/>
    </source>
</evidence>
<keyword evidence="3 11" id="KW-0645">Protease</keyword>
<keyword evidence="2 11" id="KW-0031">Aminopeptidase</keyword>
<protein>
    <recommendedName>
        <fullName evidence="11">Aminopeptidase</fullName>
        <ecNumber evidence="11">3.4.11.-</ecNumber>
    </recommendedName>
</protein>
<dbReference type="InterPro" id="IPR050344">
    <property type="entry name" value="Peptidase_M1_aminopeptidases"/>
</dbReference>
<dbReference type="SUPFAM" id="SSF63737">
    <property type="entry name" value="Leukotriene A4 hydrolase N-terminal domain"/>
    <property type="match status" value="1"/>
</dbReference>
<dbReference type="EC" id="3.4.11.-" evidence="11"/>
<dbReference type="GO" id="GO:0042277">
    <property type="term" value="F:peptide binding"/>
    <property type="evidence" value="ECO:0007669"/>
    <property type="project" value="TreeGrafter"/>
</dbReference>
<dbReference type="GO" id="GO:0070006">
    <property type="term" value="F:metalloaminopeptidase activity"/>
    <property type="evidence" value="ECO:0007669"/>
    <property type="project" value="TreeGrafter"/>
</dbReference>
<dbReference type="InterPro" id="IPR024571">
    <property type="entry name" value="ERAP1-like_C_dom"/>
</dbReference>
<dbReference type="PANTHER" id="PTHR11533:SF174">
    <property type="entry name" value="PUROMYCIN-SENSITIVE AMINOPEPTIDASE-RELATED"/>
    <property type="match status" value="1"/>
</dbReference>
<comment type="similarity">
    <text evidence="1 11">Belongs to the peptidase M1 family.</text>
</comment>